<evidence type="ECO:0000313" key="2">
    <source>
        <dbReference type="EMBL" id="ERM81246.1"/>
    </source>
</evidence>
<protein>
    <submittedName>
        <fullName evidence="2">Uncharacterized protein</fullName>
    </submittedName>
</protein>
<organism evidence="2 3">
    <name type="scientific">Rhodonellum psychrophilum GCM71 = DSM 17998</name>
    <dbReference type="NCBI Taxonomy" id="1123057"/>
    <lineage>
        <taxon>Bacteria</taxon>
        <taxon>Pseudomonadati</taxon>
        <taxon>Bacteroidota</taxon>
        <taxon>Cytophagia</taxon>
        <taxon>Cytophagales</taxon>
        <taxon>Cytophagaceae</taxon>
        <taxon>Rhodonellum</taxon>
    </lineage>
</organism>
<keyword evidence="1" id="KW-1133">Transmembrane helix</keyword>
<gene>
    <name evidence="2" type="ORF">P872_09125</name>
</gene>
<dbReference type="Proteomes" id="UP000016843">
    <property type="component" value="Unassembled WGS sequence"/>
</dbReference>
<evidence type="ECO:0000256" key="1">
    <source>
        <dbReference type="SAM" id="Phobius"/>
    </source>
</evidence>
<evidence type="ECO:0000313" key="3">
    <source>
        <dbReference type="Proteomes" id="UP000016843"/>
    </source>
</evidence>
<name>U5BXA0_9BACT</name>
<proteinExistence type="predicted"/>
<sequence>MAIISDDNFFFRGYFLGLMFFLSLGWSLLGKAIQFGKSRLYSPNTCVFRKVF</sequence>
<dbReference type="AlphaFoldDB" id="U5BXA0"/>
<dbReference type="EMBL" id="AWXR01000057">
    <property type="protein sequence ID" value="ERM81246.1"/>
    <property type="molecule type" value="Genomic_DNA"/>
</dbReference>
<feature type="transmembrane region" description="Helical" evidence="1">
    <location>
        <begin position="12"/>
        <end position="29"/>
    </location>
</feature>
<comment type="caution">
    <text evidence="2">The sequence shown here is derived from an EMBL/GenBank/DDBJ whole genome shotgun (WGS) entry which is preliminary data.</text>
</comment>
<reference evidence="2 3" key="1">
    <citation type="journal article" date="2013" name="Genome Announc.">
        <title>Draft Genome Sequence of the Psychrophilic and Alkaliphilic Rhodonellum psychrophilum Strain GCM71T.</title>
        <authorList>
            <person name="Hauptmann A.L."/>
            <person name="Glaring M.A."/>
            <person name="Hallin P.F."/>
            <person name="Prieme A."/>
            <person name="Stougaard P."/>
        </authorList>
    </citation>
    <scope>NUCLEOTIDE SEQUENCE [LARGE SCALE GENOMIC DNA]</scope>
    <source>
        <strain evidence="2 3">GCM71</strain>
    </source>
</reference>
<keyword evidence="1" id="KW-0812">Transmembrane</keyword>
<keyword evidence="3" id="KW-1185">Reference proteome</keyword>
<keyword evidence="1" id="KW-0472">Membrane</keyword>
<accession>U5BXA0</accession>